<dbReference type="GO" id="GO:0000976">
    <property type="term" value="F:transcription cis-regulatory region binding"/>
    <property type="evidence" value="ECO:0007669"/>
    <property type="project" value="TreeGrafter"/>
</dbReference>
<dbReference type="AlphaFoldDB" id="A0A839PUR3"/>
<evidence type="ECO:0000256" key="2">
    <source>
        <dbReference type="ARBA" id="ARBA00023125"/>
    </source>
</evidence>
<organism evidence="6 7">
    <name type="scientific">Terracoccus luteus</name>
    <dbReference type="NCBI Taxonomy" id="53356"/>
    <lineage>
        <taxon>Bacteria</taxon>
        <taxon>Bacillati</taxon>
        <taxon>Actinomycetota</taxon>
        <taxon>Actinomycetes</taxon>
        <taxon>Micrococcales</taxon>
        <taxon>Intrasporangiaceae</taxon>
        <taxon>Terracoccus</taxon>
    </lineage>
</organism>
<gene>
    <name evidence="6" type="ORF">FHW14_003177</name>
</gene>
<evidence type="ECO:0000313" key="7">
    <source>
        <dbReference type="Proteomes" id="UP000590811"/>
    </source>
</evidence>
<evidence type="ECO:0000256" key="1">
    <source>
        <dbReference type="ARBA" id="ARBA00023015"/>
    </source>
</evidence>
<dbReference type="RefSeq" id="WP_253354767.1">
    <property type="nucleotide sequence ID" value="NZ_JACHVT010000007.1"/>
</dbReference>
<evidence type="ECO:0000313" key="6">
    <source>
        <dbReference type="EMBL" id="MBB2987988.1"/>
    </source>
</evidence>
<keyword evidence="2" id="KW-0238">DNA-binding</keyword>
<dbReference type="PRINTS" id="PR00036">
    <property type="entry name" value="HTHLACI"/>
</dbReference>
<reference evidence="6 7" key="1">
    <citation type="submission" date="2020-08" db="EMBL/GenBank/DDBJ databases">
        <title>Genomic Encyclopedia of Type Strains, Phase IV (KMG-V): Genome sequencing to study the core and pangenomes of soil and plant-associated prokaryotes.</title>
        <authorList>
            <person name="Whitman W."/>
        </authorList>
    </citation>
    <scope>NUCLEOTIDE SEQUENCE [LARGE SCALE GENOMIC DNA]</scope>
    <source>
        <strain evidence="6 7">B3ACCR2</strain>
    </source>
</reference>
<proteinExistence type="predicted"/>
<dbReference type="CDD" id="cd01392">
    <property type="entry name" value="HTH_LacI"/>
    <property type="match status" value="1"/>
</dbReference>
<dbReference type="InterPro" id="IPR000843">
    <property type="entry name" value="HTH_LacI"/>
</dbReference>
<feature type="region of interest" description="Disordered" evidence="4">
    <location>
        <begin position="1"/>
        <end position="26"/>
    </location>
</feature>
<dbReference type="PROSITE" id="PS00356">
    <property type="entry name" value="HTH_LACI_1"/>
    <property type="match status" value="1"/>
</dbReference>
<evidence type="ECO:0000256" key="4">
    <source>
        <dbReference type="SAM" id="MobiDB-lite"/>
    </source>
</evidence>
<dbReference type="PROSITE" id="PS50932">
    <property type="entry name" value="HTH_LACI_2"/>
    <property type="match status" value="1"/>
</dbReference>
<keyword evidence="3" id="KW-0804">Transcription</keyword>
<protein>
    <submittedName>
        <fullName evidence="6">LacI family transcriptional regulator</fullName>
    </submittedName>
</protein>
<dbReference type="Gene3D" id="1.10.260.40">
    <property type="entry name" value="lambda repressor-like DNA-binding domains"/>
    <property type="match status" value="1"/>
</dbReference>
<dbReference type="Pfam" id="PF13377">
    <property type="entry name" value="Peripla_BP_3"/>
    <property type="match status" value="1"/>
</dbReference>
<evidence type="ECO:0000259" key="5">
    <source>
        <dbReference type="PROSITE" id="PS50932"/>
    </source>
</evidence>
<dbReference type="SUPFAM" id="SSF53822">
    <property type="entry name" value="Periplasmic binding protein-like I"/>
    <property type="match status" value="1"/>
</dbReference>
<comment type="caution">
    <text evidence="6">The sequence shown here is derived from an EMBL/GenBank/DDBJ whole genome shotgun (WGS) entry which is preliminary data.</text>
</comment>
<dbReference type="GO" id="GO:0003700">
    <property type="term" value="F:DNA-binding transcription factor activity"/>
    <property type="evidence" value="ECO:0007669"/>
    <property type="project" value="TreeGrafter"/>
</dbReference>
<dbReference type="SMART" id="SM00354">
    <property type="entry name" value="HTH_LACI"/>
    <property type="match status" value="1"/>
</dbReference>
<evidence type="ECO:0000256" key="3">
    <source>
        <dbReference type="ARBA" id="ARBA00023163"/>
    </source>
</evidence>
<dbReference type="Proteomes" id="UP000590811">
    <property type="component" value="Unassembled WGS sequence"/>
</dbReference>
<dbReference type="PANTHER" id="PTHR30146:SF109">
    <property type="entry name" value="HTH-TYPE TRANSCRIPTIONAL REGULATOR GALS"/>
    <property type="match status" value="1"/>
</dbReference>
<dbReference type="EMBL" id="JACHVT010000007">
    <property type="protein sequence ID" value="MBB2987988.1"/>
    <property type="molecule type" value="Genomic_DNA"/>
</dbReference>
<dbReference type="InterPro" id="IPR046335">
    <property type="entry name" value="LacI/GalR-like_sensor"/>
</dbReference>
<accession>A0A839PUR3</accession>
<dbReference type="Pfam" id="PF00356">
    <property type="entry name" value="LacI"/>
    <property type="match status" value="1"/>
</dbReference>
<dbReference type="InterPro" id="IPR028082">
    <property type="entry name" value="Peripla_BP_I"/>
</dbReference>
<name>A0A839PUR3_9MICO</name>
<dbReference type="PANTHER" id="PTHR30146">
    <property type="entry name" value="LACI-RELATED TRANSCRIPTIONAL REPRESSOR"/>
    <property type="match status" value="1"/>
</dbReference>
<keyword evidence="1" id="KW-0805">Transcription regulation</keyword>
<feature type="domain" description="HTH lacI-type" evidence="5">
    <location>
        <begin position="30"/>
        <end position="84"/>
    </location>
</feature>
<dbReference type="SUPFAM" id="SSF47413">
    <property type="entry name" value="lambda repressor-like DNA-binding domains"/>
    <property type="match status" value="1"/>
</dbReference>
<dbReference type="InterPro" id="IPR010982">
    <property type="entry name" value="Lambda_DNA-bd_dom_sf"/>
</dbReference>
<sequence length="361" mass="38776">MAMSQVERVHRAAPTSRVQAPGRQDAAGRATIVDVARAAGVSRQTVSNVLNRPDRVSPDTLARVQREIDRLRFTPHVSAQQLRRRRASAYGFEVNPSGHGRLGHILDEFLVELTVAAPGHASHLVTFAPDPEDVVAGYRQTLASGLVDGFVLADTRHDDPRPQWLLEHDVPFVSFGRVWDRPDLDRWVDVDGRAGVRIAVEHLLAQGYEQVGFLGWPAGSPVGDDRRAGWADALTAAGLPVTAPAEESVQDLEQATVAAGRMLTRLGPHAAVVCASDLLALGALRAARERGLEPGRDVGVVGFDDTDVAEAMQLTSVHQPVADAAHTAWRLLLDGDRASPASVLLEPSLTVRASSRRVAGP</sequence>
<dbReference type="Gene3D" id="3.40.50.2300">
    <property type="match status" value="2"/>
</dbReference>